<dbReference type="Proteomes" id="UP000078541">
    <property type="component" value="Unassembled WGS sequence"/>
</dbReference>
<accession>A0A195EVT7</accession>
<sequence>IYSHVFAAISPQNDKPLIYYIVASGASIKLFFYALSALSCAPSINSLISASASLRSTQYTGNTYDVELPVQSR</sequence>
<dbReference type="AlphaFoldDB" id="A0A195EVT7"/>
<organism evidence="1 2">
    <name type="scientific">Trachymyrmex septentrionalis</name>
    <dbReference type="NCBI Taxonomy" id="34720"/>
    <lineage>
        <taxon>Eukaryota</taxon>
        <taxon>Metazoa</taxon>
        <taxon>Ecdysozoa</taxon>
        <taxon>Arthropoda</taxon>
        <taxon>Hexapoda</taxon>
        <taxon>Insecta</taxon>
        <taxon>Pterygota</taxon>
        <taxon>Neoptera</taxon>
        <taxon>Endopterygota</taxon>
        <taxon>Hymenoptera</taxon>
        <taxon>Apocrita</taxon>
        <taxon>Aculeata</taxon>
        <taxon>Formicoidea</taxon>
        <taxon>Formicidae</taxon>
        <taxon>Myrmicinae</taxon>
        <taxon>Trachymyrmex</taxon>
    </lineage>
</organism>
<dbReference type="EMBL" id="KQ981958">
    <property type="protein sequence ID" value="KYN32012.1"/>
    <property type="molecule type" value="Genomic_DNA"/>
</dbReference>
<evidence type="ECO:0000313" key="2">
    <source>
        <dbReference type="Proteomes" id="UP000078541"/>
    </source>
</evidence>
<protein>
    <submittedName>
        <fullName evidence="1">Uncharacterized protein</fullName>
    </submittedName>
</protein>
<proteinExistence type="predicted"/>
<name>A0A195EVT7_9HYME</name>
<reference evidence="1 2" key="1">
    <citation type="submission" date="2016-03" db="EMBL/GenBank/DDBJ databases">
        <title>Trachymyrmex septentrionalis WGS genome.</title>
        <authorList>
            <person name="Nygaard S."/>
            <person name="Hu H."/>
            <person name="Boomsma J."/>
            <person name="Zhang G."/>
        </authorList>
    </citation>
    <scope>NUCLEOTIDE SEQUENCE [LARGE SCALE GENOMIC DNA]</scope>
    <source>
        <strain evidence="1">Tsep2-gDNA-1</strain>
        <tissue evidence="1">Whole body</tissue>
    </source>
</reference>
<keyword evidence="2" id="KW-1185">Reference proteome</keyword>
<gene>
    <name evidence="1" type="ORF">ALC56_13765</name>
</gene>
<evidence type="ECO:0000313" key="1">
    <source>
        <dbReference type="EMBL" id="KYN32012.1"/>
    </source>
</evidence>
<feature type="non-terminal residue" evidence="1">
    <location>
        <position position="1"/>
    </location>
</feature>